<comment type="subcellular location">
    <subcellularLocation>
        <location evidence="1">Nucleus</location>
    </subcellularLocation>
</comment>
<evidence type="ECO:0000256" key="6">
    <source>
        <dbReference type="PROSITE-ProRule" id="PRU00094"/>
    </source>
</evidence>
<evidence type="ECO:0000256" key="4">
    <source>
        <dbReference type="ARBA" id="ARBA00022833"/>
    </source>
</evidence>
<dbReference type="AlphaFoldDB" id="A0AAW2Z511"/>
<dbReference type="GO" id="GO:0000978">
    <property type="term" value="F:RNA polymerase II cis-regulatory region sequence-specific DNA binding"/>
    <property type="evidence" value="ECO:0007669"/>
    <property type="project" value="TreeGrafter"/>
</dbReference>
<gene>
    <name evidence="8" type="ORF">AKO1_005135</name>
</gene>
<dbReference type="GO" id="GO:0045944">
    <property type="term" value="P:positive regulation of transcription by RNA polymerase II"/>
    <property type="evidence" value="ECO:0007669"/>
    <property type="project" value="TreeGrafter"/>
</dbReference>
<dbReference type="SMART" id="SM00401">
    <property type="entry name" value="ZnF_GATA"/>
    <property type="match status" value="1"/>
</dbReference>
<dbReference type="PANTHER" id="PTHR10071">
    <property type="entry name" value="TRANSCRIPTION FACTOR GATA FAMILY MEMBER"/>
    <property type="match status" value="1"/>
</dbReference>
<dbReference type="PROSITE" id="PS50114">
    <property type="entry name" value="GATA_ZN_FINGER_2"/>
    <property type="match status" value="1"/>
</dbReference>
<reference evidence="8 9" key="1">
    <citation type="submission" date="2024-03" db="EMBL/GenBank/DDBJ databases">
        <title>The Acrasis kona genome and developmental transcriptomes reveal deep origins of eukaryotic multicellular pathways.</title>
        <authorList>
            <person name="Sheikh S."/>
            <person name="Fu C.-J."/>
            <person name="Brown M.W."/>
            <person name="Baldauf S.L."/>
        </authorList>
    </citation>
    <scope>NUCLEOTIDE SEQUENCE [LARGE SCALE GENOMIC DNA]</scope>
    <source>
        <strain evidence="8 9">ATCC MYA-3509</strain>
    </source>
</reference>
<evidence type="ECO:0000313" key="8">
    <source>
        <dbReference type="EMBL" id="KAL0484480.1"/>
    </source>
</evidence>
<dbReference type="CDD" id="cd00202">
    <property type="entry name" value="ZnF_GATA"/>
    <property type="match status" value="1"/>
</dbReference>
<accession>A0AAW2Z511</accession>
<proteinExistence type="predicted"/>
<keyword evidence="3 6" id="KW-0863">Zinc-finger</keyword>
<sequence>MISIQTDHKVDQNQLYKLYNTGTYTKGSMKLYSFENDKHRAPVEPNIPSNEVHFSQQPQNSFYTQNFPYSVAYTHTEPQEHAHPDVQVISVHNTSLESSISTIPTDEPDALKPKLRTGRKSRTLNNKCANCGVGSSPLWRSGPGSSKLCNKCGLYWKRYNKDRPINQREVMNEAQAGVWHAEALAEMSDKSMNVASKHYNDEVVCDSDEMES</sequence>
<protein>
    <submittedName>
        <fullName evidence="8">GATA factor SREP</fullName>
    </submittedName>
</protein>
<evidence type="ECO:0000259" key="7">
    <source>
        <dbReference type="PROSITE" id="PS50114"/>
    </source>
</evidence>
<dbReference type="Proteomes" id="UP001431209">
    <property type="component" value="Unassembled WGS sequence"/>
</dbReference>
<keyword evidence="9" id="KW-1185">Reference proteome</keyword>
<evidence type="ECO:0000256" key="2">
    <source>
        <dbReference type="ARBA" id="ARBA00022723"/>
    </source>
</evidence>
<evidence type="ECO:0000313" key="9">
    <source>
        <dbReference type="Proteomes" id="UP001431209"/>
    </source>
</evidence>
<dbReference type="GO" id="GO:0000981">
    <property type="term" value="F:DNA-binding transcription factor activity, RNA polymerase II-specific"/>
    <property type="evidence" value="ECO:0007669"/>
    <property type="project" value="TreeGrafter"/>
</dbReference>
<dbReference type="InterPro" id="IPR039355">
    <property type="entry name" value="Transcription_factor_GATA"/>
</dbReference>
<keyword evidence="2" id="KW-0479">Metal-binding</keyword>
<dbReference type="PANTHER" id="PTHR10071:SF281">
    <property type="entry name" value="BOX A-BINDING FACTOR-RELATED"/>
    <property type="match status" value="1"/>
</dbReference>
<keyword evidence="5" id="KW-0539">Nucleus</keyword>
<evidence type="ECO:0000256" key="1">
    <source>
        <dbReference type="ARBA" id="ARBA00004123"/>
    </source>
</evidence>
<dbReference type="PRINTS" id="PR00619">
    <property type="entry name" value="GATAZNFINGER"/>
</dbReference>
<dbReference type="GO" id="GO:0005634">
    <property type="term" value="C:nucleus"/>
    <property type="evidence" value="ECO:0007669"/>
    <property type="project" value="UniProtKB-SubCell"/>
</dbReference>
<dbReference type="Gene3D" id="3.30.50.10">
    <property type="entry name" value="Erythroid Transcription Factor GATA-1, subunit A"/>
    <property type="match status" value="1"/>
</dbReference>
<dbReference type="EMBL" id="JAOPGA020001048">
    <property type="protein sequence ID" value="KAL0484480.1"/>
    <property type="molecule type" value="Genomic_DNA"/>
</dbReference>
<feature type="domain" description="GATA-type" evidence="7">
    <location>
        <begin position="122"/>
        <end position="175"/>
    </location>
</feature>
<name>A0AAW2Z511_9EUKA</name>
<organism evidence="8 9">
    <name type="scientific">Acrasis kona</name>
    <dbReference type="NCBI Taxonomy" id="1008807"/>
    <lineage>
        <taxon>Eukaryota</taxon>
        <taxon>Discoba</taxon>
        <taxon>Heterolobosea</taxon>
        <taxon>Tetramitia</taxon>
        <taxon>Eutetramitia</taxon>
        <taxon>Acrasidae</taxon>
        <taxon>Acrasis</taxon>
    </lineage>
</organism>
<dbReference type="InterPro" id="IPR000679">
    <property type="entry name" value="Znf_GATA"/>
</dbReference>
<comment type="caution">
    <text evidence="8">The sequence shown here is derived from an EMBL/GenBank/DDBJ whole genome shotgun (WGS) entry which is preliminary data.</text>
</comment>
<evidence type="ECO:0000256" key="5">
    <source>
        <dbReference type="ARBA" id="ARBA00023242"/>
    </source>
</evidence>
<evidence type="ECO:0000256" key="3">
    <source>
        <dbReference type="ARBA" id="ARBA00022771"/>
    </source>
</evidence>
<dbReference type="SUPFAM" id="SSF57716">
    <property type="entry name" value="Glucocorticoid receptor-like (DNA-binding domain)"/>
    <property type="match status" value="1"/>
</dbReference>
<dbReference type="InterPro" id="IPR013088">
    <property type="entry name" value="Znf_NHR/GATA"/>
</dbReference>
<dbReference type="Pfam" id="PF00320">
    <property type="entry name" value="GATA"/>
    <property type="match status" value="1"/>
</dbReference>
<dbReference type="GO" id="GO:0008270">
    <property type="term" value="F:zinc ion binding"/>
    <property type="evidence" value="ECO:0007669"/>
    <property type="project" value="UniProtKB-KW"/>
</dbReference>
<dbReference type="GO" id="GO:0000122">
    <property type="term" value="P:negative regulation of transcription by RNA polymerase II"/>
    <property type="evidence" value="ECO:0007669"/>
    <property type="project" value="TreeGrafter"/>
</dbReference>
<keyword evidence="4" id="KW-0862">Zinc</keyword>